<reference evidence="3 4" key="1">
    <citation type="journal article" date="2023" name="J. Hered.">
        <title>Chromosome-level genome of the wood stork (Mycteria americana) provides insight into avian chromosome evolution.</title>
        <authorList>
            <person name="Flamio R. Jr."/>
            <person name="Ramstad K.M."/>
        </authorList>
    </citation>
    <scope>NUCLEOTIDE SEQUENCE [LARGE SCALE GENOMIC DNA]</scope>
    <source>
        <strain evidence="3">JAX WOST 10</strain>
    </source>
</reference>
<protein>
    <submittedName>
        <fullName evidence="3">Uncharacterized protein</fullName>
    </submittedName>
</protein>
<sequence length="429" mass="45728">MWQKTIEGNEKDEKEIKAVRGLWNTVLETLKAMKAEREVACTAAQMLGPGVSKDKPENKPGPIARFFGLPAVRGVSGTVCKNVSELRVMAESVQTPEKAEVPVSRVNANCEANAEVAPPKPPGGAGATEPDDLGGTACRLPPAAPPSEPPSAPPLPPSTLFYPPLPPSTKSSGTTTSPNGEELPQSSDATAKMLQAVLKRLDTLELQTKRKGEATYSTQKKKKKKKRGVKGLSPDCDDEPTLLSTTERVFLSLLIPGGAAGRALKQVGQLACWAEKQANVTTQVMVVRILKACVVWLTSLFGSLPSWLKSLLAEGLRLLIILVIIGLCFCVARSCIKKAFRTMINHAWIAQKQEGGIVEEWLSEKGHSLIDVSNPAFDGAWEPEIKGPCCLCNEDRPALEGTKGGEQKESPSAVAVQQIGNSSGVAPTA</sequence>
<feature type="region of interest" description="Disordered" evidence="1">
    <location>
        <begin position="114"/>
        <end position="187"/>
    </location>
</feature>
<keyword evidence="2" id="KW-1133">Transmembrane helix</keyword>
<comment type="caution">
    <text evidence="3">The sequence shown here is derived from an EMBL/GenBank/DDBJ whole genome shotgun (WGS) entry which is preliminary data.</text>
</comment>
<gene>
    <name evidence="3" type="ORF">QYF61_023280</name>
</gene>
<keyword evidence="4" id="KW-1185">Reference proteome</keyword>
<evidence type="ECO:0000313" key="3">
    <source>
        <dbReference type="EMBL" id="KAK4809287.1"/>
    </source>
</evidence>
<evidence type="ECO:0000256" key="2">
    <source>
        <dbReference type="SAM" id="Phobius"/>
    </source>
</evidence>
<dbReference type="Proteomes" id="UP001333110">
    <property type="component" value="Unassembled WGS sequence"/>
</dbReference>
<feature type="compositionally biased region" description="Low complexity" evidence="1">
    <location>
        <begin position="168"/>
        <end position="178"/>
    </location>
</feature>
<feature type="transmembrane region" description="Helical" evidence="2">
    <location>
        <begin position="285"/>
        <end position="304"/>
    </location>
</feature>
<feature type="compositionally biased region" description="Basic and acidic residues" evidence="1">
    <location>
        <begin position="400"/>
        <end position="409"/>
    </location>
</feature>
<keyword evidence="2" id="KW-0812">Transmembrane</keyword>
<name>A0AAN7N5X7_MYCAM</name>
<feature type="compositionally biased region" description="Polar residues" evidence="1">
    <location>
        <begin position="418"/>
        <end position="429"/>
    </location>
</feature>
<organism evidence="3 4">
    <name type="scientific">Mycteria americana</name>
    <name type="common">Wood stork</name>
    <dbReference type="NCBI Taxonomy" id="33587"/>
    <lineage>
        <taxon>Eukaryota</taxon>
        <taxon>Metazoa</taxon>
        <taxon>Chordata</taxon>
        <taxon>Craniata</taxon>
        <taxon>Vertebrata</taxon>
        <taxon>Euteleostomi</taxon>
        <taxon>Archelosauria</taxon>
        <taxon>Archosauria</taxon>
        <taxon>Dinosauria</taxon>
        <taxon>Saurischia</taxon>
        <taxon>Theropoda</taxon>
        <taxon>Coelurosauria</taxon>
        <taxon>Aves</taxon>
        <taxon>Neognathae</taxon>
        <taxon>Neoaves</taxon>
        <taxon>Aequornithes</taxon>
        <taxon>Ciconiiformes</taxon>
        <taxon>Ciconiidae</taxon>
        <taxon>Mycteria</taxon>
    </lineage>
</organism>
<dbReference type="AlphaFoldDB" id="A0AAN7N5X7"/>
<accession>A0AAN7N5X7</accession>
<evidence type="ECO:0000313" key="4">
    <source>
        <dbReference type="Proteomes" id="UP001333110"/>
    </source>
</evidence>
<keyword evidence="2" id="KW-0472">Membrane</keyword>
<feature type="compositionally biased region" description="Pro residues" evidence="1">
    <location>
        <begin position="142"/>
        <end position="167"/>
    </location>
</feature>
<feature type="region of interest" description="Disordered" evidence="1">
    <location>
        <begin position="211"/>
        <end position="233"/>
    </location>
</feature>
<dbReference type="EMBL" id="JAUNZN010000022">
    <property type="protein sequence ID" value="KAK4809287.1"/>
    <property type="molecule type" value="Genomic_DNA"/>
</dbReference>
<proteinExistence type="predicted"/>
<evidence type="ECO:0000256" key="1">
    <source>
        <dbReference type="SAM" id="MobiDB-lite"/>
    </source>
</evidence>
<feature type="transmembrane region" description="Helical" evidence="2">
    <location>
        <begin position="316"/>
        <end position="336"/>
    </location>
</feature>
<feature type="compositionally biased region" description="Basic residues" evidence="1">
    <location>
        <begin position="219"/>
        <end position="229"/>
    </location>
</feature>
<feature type="region of interest" description="Disordered" evidence="1">
    <location>
        <begin position="400"/>
        <end position="429"/>
    </location>
</feature>